<dbReference type="AlphaFoldDB" id="A0A972NWV3"/>
<sequence length="162" mass="17679">MRHRIRSVRRMRGVVAVEFALLAIPMIILLLGIAEFGHAFYEYNTLVKSVRDSTRLLSAYDPTATTTYPIAQAQCLAVYGTNDCSGSPLVEGLTTNMVVVCDQVNTSGCTGQFQNVQTDPTGDTINLVQVKITGYPYAQVTGFFNLAGLIFGDISCVMRQTL</sequence>
<feature type="domain" description="TadE-like" evidence="2">
    <location>
        <begin position="13"/>
        <end position="55"/>
    </location>
</feature>
<name>A0A972NWV3_9BURK</name>
<dbReference type="Pfam" id="PF07811">
    <property type="entry name" value="TadE"/>
    <property type="match status" value="1"/>
</dbReference>
<reference evidence="3 4" key="1">
    <citation type="submission" date="2019-11" db="EMBL/GenBank/DDBJ databases">
        <title>Metabolism of dissolved organic matter in forest soils.</title>
        <authorList>
            <person name="Cyle K.T."/>
            <person name="Wilhelm R.C."/>
            <person name="Martinez C.E."/>
        </authorList>
    </citation>
    <scope>NUCLEOTIDE SEQUENCE [LARGE SCALE GENOMIC DNA]</scope>
    <source>
        <strain evidence="3 4">5N</strain>
    </source>
</reference>
<dbReference type="InterPro" id="IPR012495">
    <property type="entry name" value="TadE-like_dom"/>
</dbReference>
<protein>
    <submittedName>
        <fullName evidence="3">Pilus assembly protein</fullName>
    </submittedName>
</protein>
<accession>A0A972NWV3</accession>
<dbReference type="EMBL" id="WOEZ01000210">
    <property type="protein sequence ID" value="NPT60069.1"/>
    <property type="molecule type" value="Genomic_DNA"/>
</dbReference>
<organism evidence="3 4">
    <name type="scientific">Paraburkholderia elongata</name>
    <dbReference type="NCBI Taxonomy" id="2675747"/>
    <lineage>
        <taxon>Bacteria</taxon>
        <taxon>Pseudomonadati</taxon>
        <taxon>Pseudomonadota</taxon>
        <taxon>Betaproteobacteria</taxon>
        <taxon>Burkholderiales</taxon>
        <taxon>Burkholderiaceae</taxon>
        <taxon>Paraburkholderia</taxon>
    </lineage>
</organism>
<comment type="caution">
    <text evidence="3">The sequence shown here is derived from an EMBL/GenBank/DDBJ whole genome shotgun (WGS) entry which is preliminary data.</text>
</comment>
<evidence type="ECO:0000313" key="3">
    <source>
        <dbReference type="EMBL" id="NPT60069.1"/>
    </source>
</evidence>
<keyword evidence="1" id="KW-1133">Transmembrane helix</keyword>
<evidence type="ECO:0000259" key="2">
    <source>
        <dbReference type="Pfam" id="PF07811"/>
    </source>
</evidence>
<dbReference type="RefSeq" id="WP_172174297.1">
    <property type="nucleotide sequence ID" value="NZ_WOEZ01000210.1"/>
</dbReference>
<gene>
    <name evidence="3" type="ORF">GNZ13_37335</name>
</gene>
<keyword evidence="1" id="KW-0812">Transmembrane</keyword>
<proteinExistence type="predicted"/>
<evidence type="ECO:0000256" key="1">
    <source>
        <dbReference type="SAM" id="Phobius"/>
    </source>
</evidence>
<keyword evidence="1" id="KW-0472">Membrane</keyword>
<keyword evidence="4" id="KW-1185">Reference proteome</keyword>
<evidence type="ECO:0000313" key="4">
    <source>
        <dbReference type="Proteomes" id="UP000655523"/>
    </source>
</evidence>
<feature type="transmembrane region" description="Helical" evidence="1">
    <location>
        <begin position="12"/>
        <end position="34"/>
    </location>
</feature>
<dbReference type="Proteomes" id="UP000655523">
    <property type="component" value="Unassembled WGS sequence"/>
</dbReference>